<dbReference type="EMBL" id="JBBPBM010000023">
    <property type="protein sequence ID" value="KAK8545077.1"/>
    <property type="molecule type" value="Genomic_DNA"/>
</dbReference>
<evidence type="ECO:0000313" key="2">
    <source>
        <dbReference type="Proteomes" id="UP001472677"/>
    </source>
</evidence>
<protein>
    <submittedName>
        <fullName evidence="1">Uncharacterized protein</fullName>
    </submittedName>
</protein>
<evidence type="ECO:0000313" key="1">
    <source>
        <dbReference type="EMBL" id="KAK8545077.1"/>
    </source>
</evidence>
<proteinExistence type="predicted"/>
<comment type="caution">
    <text evidence="1">The sequence shown here is derived from an EMBL/GenBank/DDBJ whole genome shotgun (WGS) entry which is preliminary data.</text>
</comment>
<reference evidence="1 2" key="1">
    <citation type="journal article" date="2024" name="G3 (Bethesda)">
        <title>Genome assembly of Hibiscus sabdariffa L. provides insights into metabolisms of medicinal natural products.</title>
        <authorList>
            <person name="Kim T."/>
        </authorList>
    </citation>
    <scope>NUCLEOTIDE SEQUENCE [LARGE SCALE GENOMIC DNA]</scope>
    <source>
        <strain evidence="1">TK-2024</strain>
        <tissue evidence="1">Old leaves</tissue>
    </source>
</reference>
<keyword evidence="2" id="KW-1185">Reference proteome</keyword>
<sequence length="105" mass="12150">MKLLWKPKTHQNSVNHCYRRSLKTKSIVVVNEVIYVECCADNIISRYNDNGKEKVSEIGGGNDCIPPSNEIDTKAEEFINRLKQDWRLEKQKSDEEYFAMLARGA</sequence>
<dbReference type="Proteomes" id="UP001472677">
    <property type="component" value="Unassembled WGS sequence"/>
</dbReference>
<organism evidence="1 2">
    <name type="scientific">Hibiscus sabdariffa</name>
    <name type="common">roselle</name>
    <dbReference type="NCBI Taxonomy" id="183260"/>
    <lineage>
        <taxon>Eukaryota</taxon>
        <taxon>Viridiplantae</taxon>
        <taxon>Streptophyta</taxon>
        <taxon>Embryophyta</taxon>
        <taxon>Tracheophyta</taxon>
        <taxon>Spermatophyta</taxon>
        <taxon>Magnoliopsida</taxon>
        <taxon>eudicotyledons</taxon>
        <taxon>Gunneridae</taxon>
        <taxon>Pentapetalae</taxon>
        <taxon>rosids</taxon>
        <taxon>malvids</taxon>
        <taxon>Malvales</taxon>
        <taxon>Malvaceae</taxon>
        <taxon>Malvoideae</taxon>
        <taxon>Hibiscus</taxon>
    </lineage>
</organism>
<accession>A0ABR2DQ91</accession>
<name>A0ABR2DQ91_9ROSI</name>
<gene>
    <name evidence="1" type="ORF">V6N12_025929</name>
</gene>
<dbReference type="InterPro" id="IPR008480">
    <property type="entry name" value="DUF761_pln"/>
</dbReference>
<dbReference type="Pfam" id="PF05553">
    <property type="entry name" value="DUF761"/>
    <property type="match status" value="1"/>
</dbReference>